<proteinExistence type="predicted"/>
<evidence type="ECO:0000256" key="1">
    <source>
        <dbReference type="SAM" id="Phobius"/>
    </source>
</evidence>
<accession>A0A5D0RIR7</accession>
<organism evidence="2 3">
    <name type="scientific">Maritimibacter fusiformis</name>
    <dbReference type="NCBI Taxonomy" id="2603819"/>
    <lineage>
        <taxon>Bacteria</taxon>
        <taxon>Pseudomonadati</taxon>
        <taxon>Pseudomonadota</taxon>
        <taxon>Alphaproteobacteria</taxon>
        <taxon>Rhodobacterales</taxon>
        <taxon>Roseobacteraceae</taxon>
        <taxon>Maritimibacter</taxon>
    </lineage>
</organism>
<name>A0A5D0RIR7_9RHOB</name>
<protein>
    <submittedName>
        <fullName evidence="2">Uncharacterized protein</fullName>
    </submittedName>
</protein>
<dbReference type="AlphaFoldDB" id="A0A5D0RIR7"/>
<keyword evidence="1" id="KW-1133">Transmembrane helix</keyword>
<gene>
    <name evidence="2" type="ORF">FVF75_10425</name>
</gene>
<dbReference type="EMBL" id="VSIY01000006">
    <property type="protein sequence ID" value="TYB81510.1"/>
    <property type="molecule type" value="Genomic_DNA"/>
</dbReference>
<sequence>MAAKRRNQPARPRLAPVLGHPGRLRPGTRRLTLLILTFVLVFVLSMAHDEIVAELVAAGWIAPSKAWLGEIAFGLALFVVWGWLTLMLVQLVKARTENEIGGASGTRGAPGKDAE</sequence>
<evidence type="ECO:0000313" key="2">
    <source>
        <dbReference type="EMBL" id="TYB81510.1"/>
    </source>
</evidence>
<reference evidence="2 3" key="1">
    <citation type="submission" date="2019-08" db="EMBL/GenBank/DDBJ databases">
        <title>Identification of a novel species of the genus Boseongicola.</title>
        <authorList>
            <person name="Zhang X.-Q."/>
        </authorList>
    </citation>
    <scope>NUCLEOTIDE SEQUENCE [LARGE SCALE GENOMIC DNA]</scope>
    <source>
        <strain evidence="2 3">HY14</strain>
    </source>
</reference>
<comment type="caution">
    <text evidence="2">The sequence shown here is derived from an EMBL/GenBank/DDBJ whole genome shotgun (WGS) entry which is preliminary data.</text>
</comment>
<keyword evidence="1" id="KW-0812">Transmembrane</keyword>
<evidence type="ECO:0000313" key="3">
    <source>
        <dbReference type="Proteomes" id="UP000322080"/>
    </source>
</evidence>
<keyword evidence="3" id="KW-1185">Reference proteome</keyword>
<dbReference type="Proteomes" id="UP000322080">
    <property type="component" value="Unassembled WGS sequence"/>
</dbReference>
<dbReference type="RefSeq" id="WP_148377905.1">
    <property type="nucleotide sequence ID" value="NZ_VSIY01000006.1"/>
</dbReference>
<keyword evidence="1" id="KW-0472">Membrane</keyword>
<feature type="transmembrane region" description="Helical" evidence="1">
    <location>
        <begin position="71"/>
        <end position="89"/>
    </location>
</feature>